<accession>A0A367L3W5</accession>
<comment type="caution">
    <text evidence="2">The sequence shown here is derived from an EMBL/GenBank/DDBJ whole genome shotgun (WGS) entry which is preliminary data.</text>
</comment>
<sequence>MKQKPDFPPGRNGNLAPKRHKMAFKTTHARSRSLRCTMHVWKRTAQGRREAPDTTTTQPTHTLHTQDKGPGRSGINRLASPDN</sequence>
<keyword evidence="3" id="KW-1185">Reference proteome</keyword>
<evidence type="ECO:0000313" key="3">
    <source>
        <dbReference type="Proteomes" id="UP000253664"/>
    </source>
</evidence>
<evidence type="ECO:0000313" key="2">
    <source>
        <dbReference type="EMBL" id="RCI09126.1"/>
    </source>
</evidence>
<feature type="region of interest" description="Disordered" evidence="1">
    <location>
        <begin position="43"/>
        <end position="83"/>
    </location>
</feature>
<dbReference type="EMBL" id="LKCN02000016">
    <property type="protein sequence ID" value="RCI09126.1"/>
    <property type="molecule type" value="Genomic_DNA"/>
</dbReference>
<gene>
    <name evidence="2" type="ORF">L249_1584</name>
</gene>
<protein>
    <submittedName>
        <fullName evidence="2">Uncharacterized protein</fullName>
    </submittedName>
</protein>
<proteinExistence type="predicted"/>
<dbReference type="AlphaFoldDB" id="A0A367L3W5"/>
<reference evidence="2 3" key="1">
    <citation type="journal article" date="2015" name="BMC Genomics">
        <title>Insights from the genome of Ophiocordyceps polyrhachis-furcata to pathogenicity and host specificity in insect fungi.</title>
        <authorList>
            <person name="Wichadakul D."/>
            <person name="Kobmoo N."/>
            <person name="Ingsriswang S."/>
            <person name="Tangphatsornruang S."/>
            <person name="Chantasingh D."/>
            <person name="Luangsa-ard J.J."/>
            <person name="Eurwilaichitr L."/>
        </authorList>
    </citation>
    <scope>NUCLEOTIDE SEQUENCE [LARGE SCALE GENOMIC DNA]</scope>
    <source>
        <strain evidence="2 3">BCC 54312</strain>
    </source>
</reference>
<evidence type="ECO:0000256" key="1">
    <source>
        <dbReference type="SAM" id="MobiDB-lite"/>
    </source>
</evidence>
<feature type="compositionally biased region" description="Low complexity" evidence="1">
    <location>
        <begin position="53"/>
        <end position="63"/>
    </location>
</feature>
<feature type="region of interest" description="Disordered" evidence="1">
    <location>
        <begin position="1"/>
        <end position="20"/>
    </location>
</feature>
<organism evidence="2 3">
    <name type="scientific">Ophiocordyceps polyrhachis-furcata BCC 54312</name>
    <dbReference type="NCBI Taxonomy" id="1330021"/>
    <lineage>
        <taxon>Eukaryota</taxon>
        <taxon>Fungi</taxon>
        <taxon>Dikarya</taxon>
        <taxon>Ascomycota</taxon>
        <taxon>Pezizomycotina</taxon>
        <taxon>Sordariomycetes</taxon>
        <taxon>Hypocreomycetidae</taxon>
        <taxon>Hypocreales</taxon>
        <taxon>Ophiocordycipitaceae</taxon>
        <taxon>Ophiocordyceps</taxon>
    </lineage>
</organism>
<dbReference type="Proteomes" id="UP000253664">
    <property type="component" value="Unassembled WGS sequence"/>
</dbReference>
<name>A0A367L3W5_9HYPO</name>